<dbReference type="InterPro" id="IPR019734">
    <property type="entry name" value="TPR_rpt"/>
</dbReference>
<name>A0A0C1C2X0_9BACT</name>
<dbReference type="PANTHER" id="PTHR44858">
    <property type="entry name" value="TETRATRICOPEPTIDE REPEAT PROTEIN 6"/>
    <property type="match status" value="1"/>
</dbReference>
<feature type="repeat" description="TPR" evidence="3">
    <location>
        <begin position="109"/>
        <end position="142"/>
    </location>
</feature>
<organism evidence="5 6">
    <name type="scientific">Parachlamydia acanthamoebae</name>
    <dbReference type="NCBI Taxonomy" id="83552"/>
    <lineage>
        <taxon>Bacteria</taxon>
        <taxon>Pseudomonadati</taxon>
        <taxon>Chlamydiota</taxon>
        <taxon>Chlamydiia</taxon>
        <taxon>Parachlamydiales</taxon>
        <taxon>Parachlamydiaceae</taxon>
        <taxon>Parachlamydia</taxon>
    </lineage>
</organism>
<keyword evidence="4" id="KW-0732">Signal</keyword>
<evidence type="ECO:0000256" key="1">
    <source>
        <dbReference type="ARBA" id="ARBA00022737"/>
    </source>
</evidence>
<dbReference type="Pfam" id="PF13371">
    <property type="entry name" value="TPR_9"/>
    <property type="match status" value="1"/>
</dbReference>
<evidence type="ECO:0000256" key="4">
    <source>
        <dbReference type="SAM" id="SignalP"/>
    </source>
</evidence>
<protein>
    <submittedName>
        <fullName evidence="5">Uncharacterized protein</fullName>
    </submittedName>
</protein>
<dbReference type="AlphaFoldDB" id="A0A0C1C2X0"/>
<evidence type="ECO:0000256" key="2">
    <source>
        <dbReference type="ARBA" id="ARBA00022803"/>
    </source>
</evidence>
<feature type="repeat" description="TPR" evidence="3">
    <location>
        <begin position="75"/>
        <end position="108"/>
    </location>
</feature>
<accession>A0A0C1C2X0</accession>
<dbReference type="PROSITE" id="PS50293">
    <property type="entry name" value="TPR_REGION"/>
    <property type="match status" value="1"/>
</dbReference>
<keyword evidence="1" id="KW-0677">Repeat</keyword>
<dbReference type="RefSeq" id="WP_013924941.1">
    <property type="nucleotide sequence ID" value="NZ_JASBUT010000036.1"/>
</dbReference>
<sequence length="168" mass="19152">MKLRSLVIPVLFFAFGSTSYLSAHNLTENSPKKEEFKGADYNLLKKKAHKSAKAGRTDQALQEVNLLISQQPDSPWGYKLRANIYFFDKKYQEALSDFNQVIKLRPSCANAYVDRAIVYLAMDDLESATKDIEKAIEIKPMSAFAYCVREKIYIAKAQTDIKTRGKKK</sequence>
<reference evidence="5 6" key="1">
    <citation type="journal article" date="2014" name="Mol. Biol. Evol.">
        <title>Massive expansion of Ubiquitination-related gene families within the Chlamydiae.</title>
        <authorList>
            <person name="Domman D."/>
            <person name="Collingro A."/>
            <person name="Lagkouvardos I."/>
            <person name="Gehre L."/>
            <person name="Weinmaier T."/>
            <person name="Rattei T."/>
            <person name="Subtil A."/>
            <person name="Horn M."/>
        </authorList>
    </citation>
    <scope>NUCLEOTIDE SEQUENCE [LARGE SCALE GENOMIC DNA]</scope>
    <source>
        <strain evidence="5 6">OEW1</strain>
    </source>
</reference>
<dbReference type="InterPro" id="IPR050498">
    <property type="entry name" value="Ycf3"/>
</dbReference>
<dbReference type="SUPFAM" id="SSF48452">
    <property type="entry name" value="TPR-like"/>
    <property type="match status" value="1"/>
</dbReference>
<dbReference type="PATRIC" id="fig|83552.4.peg.919"/>
<gene>
    <name evidence="5" type="ORF">DB43_FK00210</name>
</gene>
<feature type="chain" id="PRO_5002128889" evidence="4">
    <location>
        <begin position="24"/>
        <end position="168"/>
    </location>
</feature>
<evidence type="ECO:0000313" key="5">
    <source>
        <dbReference type="EMBL" id="KIA77916.1"/>
    </source>
</evidence>
<dbReference type="InterPro" id="IPR011990">
    <property type="entry name" value="TPR-like_helical_dom_sf"/>
</dbReference>
<evidence type="ECO:0000256" key="3">
    <source>
        <dbReference type="PROSITE-ProRule" id="PRU00339"/>
    </source>
</evidence>
<feature type="signal peptide" evidence="4">
    <location>
        <begin position="1"/>
        <end position="23"/>
    </location>
</feature>
<evidence type="ECO:0000313" key="6">
    <source>
        <dbReference type="Proteomes" id="UP000031307"/>
    </source>
</evidence>
<dbReference type="SMART" id="SM00028">
    <property type="entry name" value="TPR"/>
    <property type="match status" value="3"/>
</dbReference>
<comment type="caution">
    <text evidence="5">The sequence shown here is derived from an EMBL/GenBank/DDBJ whole genome shotgun (WGS) entry which is preliminary data.</text>
</comment>
<dbReference type="Proteomes" id="UP000031307">
    <property type="component" value="Unassembled WGS sequence"/>
</dbReference>
<dbReference type="PANTHER" id="PTHR44858:SF1">
    <property type="entry name" value="UDP-N-ACETYLGLUCOSAMINE--PEPTIDE N-ACETYLGLUCOSAMINYLTRANSFERASE SPINDLY-RELATED"/>
    <property type="match status" value="1"/>
</dbReference>
<keyword evidence="2 3" id="KW-0802">TPR repeat</keyword>
<proteinExistence type="predicted"/>
<dbReference type="EMBL" id="JSAM01000055">
    <property type="protein sequence ID" value="KIA77916.1"/>
    <property type="molecule type" value="Genomic_DNA"/>
</dbReference>
<dbReference type="Gene3D" id="1.25.40.10">
    <property type="entry name" value="Tetratricopeptide repeat domain"/>
    <property type="match status" value="1"/>
</dbReference>
<dbReference type="PROSITE" id="PS50005">
    <property type="entry name" value="TPR"/>
    <property type="match status" value="2"/>
</dbReference>